<name>A0AAJ4T496_9BURK</name>
<proteinExistence type="predicted"/>
<organism evidence="1 2">
    <name type="scientific">Janthinobacterium lividum</name>
    <dbReference type="NCBI Taxonomy" id="29581"/>
    <lineage>
        <taxon>Bacteria</taxon>
        <taxon>Pseudomonadati</taxon>
        <taxon>Pseudomonadota</taxon>
        <taxon>Betaproteobacteria</taxon>
        <taxon>Burkholderiales</taxon>
        <taxon>Oxalobacteraceae</taxon>
        <taxon>Janthinobacterium</taxon>
    </lineage>
</organism>
<dbReference type="Proteomes" id="UP000662821">
    <property type="component" value="Chromosome"/>
</dbReference>
<gene>
    <name evidence="1" type="ORF">J3P46_21700</name>
</gene>
<dbReference type="RefSeq" id="WP_151096557.1">
    <property type="nucleotide sequence ID" value="NZ_CP071520.1"/>
</dbReference>
<protein>
    <submittedName>
        <fullName evidence="1">Uncharacterized protein</fullName>
    </submittedName>
</protein>
<reference evidence="1 2" key="1">
    <citation type="submission" date="2021-03" db="EMBL/GenBank/DDBJ databases">
        <title>Draft genome sequence of Janthinobacterium sp. strain PLB02 isolated from infected primmorphs (Lubomirskia baicalensis).</title>
        <authorList>
            <person name="Chernogor L.I."/>
            <person name="Belikov S.I."/>
            <person name="Petrushin I.S."/>
        </authorList>
    </citation>
    <scope>NUCLEOTIDE SEQUENCE [LARGE SCALE GENOMIC DNA]</scope>
    <source>
        <strain evidence="1 2">PLB02</strain>
    </source>
</reference>
<evidence type="ECO:0000313" key="1">
    <source>
        <dbReference type="EMBL" id="QSX95268.1"/>
    </source>
</evidence>
<accession>A0AAJ4T496</accession>
<dbReference type="EMBL" id="CP071520">
    <property type="protein sequence ID" value="QSX95268.1"/>
    <property type="molecule type" value="Genomic_DNA"/>
</dbReference>
<evidence type="ECO:0000313" key="2">
    <source>
        <dbReference type="Proteomes" id="UP000662821"/>
    </source>
</evidence>
<dbReference type="AlphaFoldDB" id="A0AAJ4T496"/>
<sequence>MANPLCLMMPALPGTNPTAIAATLVEFQAKINAALTTIGTVHFARFTLLDRSQPNLLPNIQSAGTSDSLIIGVITEYDGNFNDYIEDFVGQLGEVFDALLQFVVGGKALIPVANHVAAFEAFITANDAAQHVPNNGLYSAYPQTVQKIIAAFRT</sequence>